<dbReference type="AlphaFoldDB" id="A0A0M2SGS4"/>
<dbReference type="EMBL" id="LAYZ01000024">
    <property type="protein sequence ID" value="KKK33909.1"/>
    <property type="molecule type" value="Genomic_DNA"/>
</dbReference>
<dbReference type="PATRIC" id="fig|1432562.3.peg.1961"/>
<name>A0A0M2SGS4_9STAP</name>
<dbReference type="GO" id="GO:0005886">
    <property type="term" value="C:plasma membrane"/>
    <property type="evidence" value="ECO:0007669"/>
    <property type="project" value="TreeGrafter"/>
</dbReference>
<dbReference type="RefSeq" id="WP_046516622.1">
    <property type="nucleotide sequence ID" value="NZ_LAYZ01000024.1"/>
</dbReference>
<dbReference type="CDD" id="cd06259">
    <property type="entry name" value="YdcF-like"/>
    <property type="match status" value="1"/>
</dbReference>
<sequence length="188" mass="21599">MKMRILIIAICLLLLLLVILLIDSFNHNYSDTPVQSDVIVMLGGDGGRMEKTADLYKEGYADHVLITPVVETEELSQSTALAVEYGIPEEALIKDYEADSTYTNATISMDIMEEQGFNTALVVTSDYHVKRSKYIFEKLNNDRFEFRYIASLSEDGERWYEGPGASYIWRSEFIKLWGYRFGLYRWSG</sequence>
<dbReference type="InterPro" id="IPR051599">
    <property type="entry name" value="Cell_Envelope_Assoc"/>
</dbReference>
<evidence type="ECO:0000313" key="2">
    <source>
        <dbReference type="EMBL" id="KKK33909.1"/>
    </source>
</evidence>
<dbReference type="STRING" id="1432562.WN59_09890"/>
<dbReference type="Gene3D" id="3.40.50.620">
    <property type="entry name" value="HUPs"/>
    <property type="match status" value="1"/>
</dbReference>
<accession>A0A0M2SGS4</accession>
<dbReference type="InterPro" id="IPR014729">
    <property type="entry name" value="Rossmann-like_a/b/a_fold"/>
</dbReference>
<dbReference type="GO" id="GO:0000270">
    <property type="term" value="P:peptidoglycan metabolic process"/>
    <property type="evidence" value="ECO:0007669"/>
    <property type="project" value="TreeGrafter"/>
</dbReference>
<feature type="domain" description="DUF218" evidence="1">
    <location>
        <begin position="37"/>
        <end position="140"/>
    </location>
</feature>
<evidence type="ECO:0000313" key="3">
    <source>
        <dbReference type="Proteomes" id="UP000034287"/>
    </source>
</evidence>
<reference evidence="2 3" key="1">
    <citation type="submission" date="2015-04" db="EMBL/GenBank/DDBJ databases">
        <title>Taxonomic description and genome sequence of Salinicoccus sediminis sp. nov., a novel hyper halotolerant bacterium isolated from marine sediment.</title>
        <authorList>
            <person name="Mathan Kumar R."/>
            <person name="Kaur G."/>
            <person name="Kumar N."/>
            <person name="Kumar A."/>
            <person name="Singh N.K."/>
            <person name="Kaur N."/>
            <person name="Mayilraj S."/>
        </authorList>
    </citation>
    <scope>NUCLEOTIDE SEQUENCE [LARGE SCALE GENOMIC DNA]</scope>
    <source>
        <strain evidence="2 3">SV-16</strain>
    </source>
</reference>
<dbReference type="Pfam" id="PF02698">
    <property type="entry name" value="DUF218"/>
    <property type="match status" value="1"/>
</dbReference>
<dbReference type="PANTHER" id="PTHR30336">
    <property type="entry name" value="INNER MEMBRANE PROTEIN, PROBABLE PERMEASE"/>
    <property type="match status" value="1"/>
</dbReference>
<dbReference type="OrthoDB" id="9782395at2"/>
<gene>
    <name evidence="2" type="ORF">WN59_09890</name>
</gene>
<organism evidence="2 3">
    <name type="scientific">Salinicoccus sediminis</name>
    <dbReference type="NCBI Taxonomy" id="1432562"/>
    <lineage>
        <taxon>Bacteria</taxon>
        <taxon>Bacillati</taxon>
        <taxon>Bacillota</taxon>
        <taxon>Bacilli</taxon>
        <taxon>Bacillales</taxon>
        <taxon>Staphylococcaceae</taxon>
        <taxon>Salinicoccus</taxon>
    </lineage>
</organism>
<dbReference type="InterPro" id="IPR003848">
    <property type="entry name" value="DUF218"/>
</dbReference>
<keyword evidence="3" id="KW-1185">Reference proteome</keyword>
<dbReference type="PANTHER" id="PTHR30336:SF4">
    <property type="entry name" value="ENVELOPE BIOGENESIS FACTOR ELYC"/>
    <property type="match status" value="1"/>
</dbReference>
<comment type="caution">
    <text evidence="2">The sequence shown here is derived from an EMBL/GenBank/DDBJ whole genome shotgun (WGS) entry which is preliminary data.</text>
</comment>
<dbReference type="GO" id="GO:0043164">
    <property type="term" value="P:Gram-negative-bacterium-type cell wall biogenesis"/>
    <property type="evidence" value="ECO:0007669"/>
    <property type="project" value="TreeGrafter"/>
</dbReference>
<evidence type="ECO:0000259" key="1">
    <source>
        <dbReference type="Pfam" id="PF02698"/>
    </source>
</evidence>
<dbReference type="Proteomes" id="UP000034287">
    <property type="component" value="Unassembled WGS sequence"/>
</dbReference>
<proteinExistence type="predicted"/>
<protein>
    <recommendedName>
        <fullName evidence="1">DUF218 domain-containing protein</fullName>
    </recommendedName>
</protein>